<evidence type="ECO:0000313" key="2">
    <source>
        <dbReference type="Proteomes" id="UP001283361"/>
    </source>
</evidence>
<dbReference type="EMBL" id="JAWDGP010000716">
    <property type="protein sequence ID" value="KAK3798119.1"/>
    <property type="molecule type" value="Genomic_DNA"/>
</dbReference>
<accession>A0AAE1E8D1</accession>
<reference evidence="1" key="1">
    <citation type="journal article" date="2023" name="G3 (Bethesda)">
        <title>A reference genome for the long-term kleptoplast-retaining sea slug Elysia crispata morphotype clarki.</title>
        <authorList>
            <person name="Eastman K.E."/>
            <person name="Pendleton A.L."/>
            <person name="Shaikh M.A."/>
            <person name="Suttiyut T."/>
            <person name="Ogas R."/>
            <person name="Tomko P."/>
            <person name="Gavelis G."/>
            <person name="Widhalm J.R."/>
            <person name="Wisecaver J.H."/>
        </authorList>
    </citation>
    <scope>NUCLEOTIDE SEQUENCE</scope>
    <source>
        <strain evidence="1">ECLA1</strain>
    </source>
</reference>
<dbReference type="AlphaFoldDB" id="A0AAE1E8D1"/>
<evidence type="ECO:0000313" key="1">
    <source>
        <dbReference type="EMBL" id="KAK3798119.1"/>
    </source>
</evidence>
<keyword evidence="2" id="KW-1185">Reference proteome</keyword>
<sequence>MQPRTHTYTHGNRHKLDQFKIAMLQAVSFTLFNSLNCLACAVKSLIMVCTCCSNRAYDQSPPNGDTPAGFHALPKTAGGVEWPLFEMKPSIPKRFLRTAQRQPAVPSLQPAAPSLQLVTSQVYGVTSQVYGVTSQVYGVTSQVYGVTSQVYGVTSQVYI</sequence>
<gene>
    <name evidence="1" type="ORF">RRG08_056618</name>
</gene>
<proteinExistence type="predicted"/>
<protein>
    <submittedName>
        <fullName evidence="1">Uncharacterized protein</fullName>
    </submittedName>
</protein>
<name>A0AAE1E8D1_9GAST</name>
<dbReference type="Proteomes" id="UP001283361">
    <property type="component" value="Unassembled WGS sequence"/>
</dbReference>
<organism evidence="1 2">
    <name type="scientific">Elysia crispata</name>
    <name type="common">lettuce slug</name>
    <dbReference type="NCBI Taxonomy" id="231223"/>
    <lineage>
        <taxon>Eukaryota</taxon>
        <taxon>Metazoa</taxon>
        <taxon>Spiralia</taxon>
        <taxon>Lophotrochozoa</taxon>
        <taxon>Mollusca</taxon>
        <taxon>Gastropoda</taxon>
        <taxon>Heterobranchia</taxon>
        <taxon>Euthyneura</taxon>
        <taxon>Panpulmonata</taxon>
        <taxon>Sacoglossa</taxon>
        <taxon>Placobranchoidea</taxon>
        <taxon>Plakobranchidae</taxon>
        <taxon>Elysia</taxon>
    </lineage>
</organism>
<comment type="caution">
    <text evidence="1">The sequence shown here is derived from an EMBL/GenBank/DDBJ whole genome shotgun (WGS) entry which is preliminary data.</text>
</comment>